<feature type="transmembrane region" description="Helical" evidence="6">
    <location>
        <begin position="47"/>
        <end position="66"/>
    </location>
</feature>
<proteinExistence type="inferred from homology"/>
<dbReference type="STRING" id="1127673.GLIP_1990"/>
<dbReference type="PANTHER" id="PTHR12677:SF59">
    <property type="entry name" value="GOLGI APPARATUS MEMBRANE PROTEIN TVP38-RELATED"/>
    <property type="match status" value="1"/>
</dbReference>
<keyword evidence="9" id="KW-1185">Reference proteome</keyword>
<feature type="transmembrane region" description="Helical" evidence="6">
    <location>
        <begin position="7"/>
        <end position="27"/>
    </location>
</feature>
<name>K6YD93_9ALTE</name>
<protein>
    <recommendedName>
        <fullName evidence="6">TVP38/TMEM64 family membrane protein</fullName>
    </recommendedName>
</protein>
<evidence type="ECO:0000256" key="2">
    <source>
        <dbReference type="ARBA" id="ARBA00022475"/>
    </source>
</evidence>
<accession>K6YD93</accession>
<comment type="similarity">
    <text evidence="6">Belongs to the TVP38/TMEM64 family.</text>
</comment>
<reference evidence="8 9" key="1">
    <citation type="journal article" date="2017" name="Antonie Van Leeuwenhoek">
        <title>Rhizobium rhizosphaerae sp. nov., a novel species isolated from rice rhizosphere.</title>
        <authorList>
            <person name="Zhao J.J."/>
            <person name="Zhang J."/>
            <person name="Zhang R.J."/>
            <person name="Zhang C.W."/>
            <person name="Yin H.Q."/>
            <person name="Zhang X.X."/>
        </authorList>
    </citation>
    <scope>NUCLEOTIDE SEQUENCE [LARGE SCALE GENOMIC DNA]</scope>
    <source>
        <strain evidence="8 9">E3</strain>
    </source>
</reference>
<keyword evidence="2 6" id="KW-1003">Cell membrane</keyword>
<feature type="domain" description="VTT" evidence="7">
    <location>
        <begin position="66"/>
        <end position="184"/>
    </location>
</feature>
<sequence>MQGSSKMILIKSGIAFVAISLAVIVGWKFGVSTQQITEGVEYVQSFGVWSVVVFCLVYVTLVCLSFPSSIFNIAAGILFGFAIALPVALACGLAAAVSTFLISRHFIHDFISDKIEKTKNGSQLLSLINKHTAKFIIMLRLNPFIPAVVKNYGLGVTNIRLFTYVWATLLGQLPLTTLYVYLGWIGGHSMLNTENTPDTANWLVLGVGGIISIMTLLISKYYVSMWLEDTKTQQE</sequence>
<dbReference type="Pfam" id="PF09335">
    <property type="entry name" value="VTT_dom"/>
    <property type="match status" value="1"/>
</dbReference>
<evidence type="ECO:0000256" key="6">
    <source>
        <dbReference type="RuleBase" id="RU366058"/>
    </source>
</evidence>
<evidence type="ECO:0000259" key="7">
    <source>
        <dbReference type="Pfam" id="PF09335"/>
    </source>
</evidence>
<evidence type="ECO:0000313" key="8">
    <source>
        <dbReference type="EMBL" id="GAC14618.1"/>
    </source>
</evidence>
<evidence type="ECO:0000313" key="9">
    <source>
        <dbReference type="Proteomes" id="UP000006334"/>
    </source>
</evidence>
<comment type="subcellular location">
    <subcellularLocation>
        <location evidence="1 6">Cell membrane</location>
        <topology evidence="1 6">Multi-pass membrane protein</topology>
    </subcellularLocation>
</comment>
<dbReference type="eggNOG" id="COG0398">
    <property type="taxonomic scope" value="Bacteria"/>
</dbReference>
<dbReference type="Proteomes" id="UP000006334">
    <property type="component" value="Unassembled WGS sequence"/>
</dbReference>
<dbReference type="InterPro" id="IPR032816">
    <property type="entry name" value="VTT_dom"/>
</dbReference>
<dbReference type="EMBL" id="BAEN01000038">
    <property type="protein sequence ID" value="GAC14618.1"/>
    <property type="molecule type" value="Genomic_DNA"/>
</dbReference>
<keyword evidence="3 6" id="KW-0812">Transmembrane</keyword>
<evidence type="ECO:0000256" key="4">
    <source>
        <dbReference type="ARBA" id="ARBA00022989"/>
    </source>
</evidence>
<dbReference type="PANTHER" id="PTHR12677">
    <property type="entry name" value="GOLGI APPARATUS MEMBRANE PROTEIN TVP38-RELATED"/>
    <property type="match status" value="1"/>
</dbReference>
<keyword evidence="4 6" id="KW-1133">Transmembrane helix</keyword>
<feature type="transmembrane region" description="Helical" evidence="6">
    <location>
        <begin position="202"/>
        <end position="223"/>
    </location>
</feature>
<evidence type="ECO:0000256" key="1">
    <source>
        <dbReference type="ARBA" id="ARBA00004651"/>
    </source>
</evidence>
<comment type="caution">
    <text evidence="8">The sequence shown here is derived from an EMBL/GenBank/DDBJ whole genome shotgun (WGS) entry which is preliminary data.</text>
</comment>
<feature type="transmembrane region" description="Helical" evidence="6">
    <location>
        <begin position="132"/>
        <end position="149"/>
    </location>
</feature>
<dbReference type="InterPro" id="IPR015414">
    <property type="entry name" value="TMEM64"/>
</dbReference>
<evidence type="ECO:0000256" key="5">
    <source>
        <dbReference type="ARBA" id="ARBA00023136"/>
    </source>
</evidence>
<gene>
    <name evidence="8" type="ORF">GLIP_1990</name>
</gene>
<feature type="transmembrane region" description="Helical" evidence="6">
    <location>
        <begin position="78"/>
        <end position="102"/>
    </location>
</feature>
<dbReference type="GO" id="GO:0005886">
    <property type="term" value="C:plasma membrane"/>
    <property type="evidence" value="ECO:0007669"/>
    <property type="project" value="UniProtKB-SubCell"/>
</dbReference>
<keyword evidence="5 6" id="KW-0472">Membrane</keyword>
<feature type="transmembrane region" description="Helical" evidence="6">
    <location>
        <begin position="161"/>
        <end position="182"/>
    </location>
</feature>
<dbReference type="AlphaFoldDB" id="K6YD93"/>
<evidence type="ECO:0000256" key="3">
    <source>
        <dbReference type="ARBA" id="ARBA00022692"/>
    </source>
</evidence>
<organism evidence="8 9">
    <name type="scientific">Aliiglaciecola lipolytica E3</name>
    <dbReference type="NCBI Taxonomy" id="1127673"/>
    <lineage>
        <taxon>Bacteria</taxon>
        <taxon>Pseudomonadati</taxon>
        <taxon>Pseudomonadota</taxon>
        <taxon>Gammaproteobacteria</taxon>
        <taxon>Alteromonadales</taxon>
        <taxon>Alteromonadaceae</taxon>
        <taxon>Aliiglaciecola</taxon>
    </lineage>
</organism>